<dbReference type="SUPFAM" id="SSF81383">
    <property type="entry name" value="F-box domain"/>
    <property type="match status" value="1"/>
</dbReference>
<proteinExistence type="predicted"/>
<feature type="domain" description="F-box/LRR-repeat protein 15-like leucin rich repeat" evidence="3">
    <location>
        <begin position="555"/>
        <end position="713"/>
    </location>
</feature>
<sequence>MRSCRSISYFIFQIIAVMGNYARIYELFFVVPIAYILRKELLSSGFREILCFYELGDGKLKGEIMVSFSFYPNHFYGCKPYLLQNRGCLGCPKVPFMTNVKKPTGIAEKDSITNKASVVQDFWSSSTYEMDNSAAQSQLSASSVSMSNPNLDGHCSSGSNPPEFVNRGLLLWNQTRQQWNGDKGSSHRKKAREPAISWNATYDNLLGSNKPFPKSIPLPEMVKFLVDVWEEEGEDVLYHGVSKYQTCEDSDVFLSLGRRVDVYFPSCKRSRVSAPFVFSEQLSKKQQTTIDVLPDECLFEILRRVSGGQEKSSCASVSKRWLMLLSTIHRNEQKKAQDFDKSGGSLTRCLKGKKATNIRLAAIGVGSGNLGGLGELSILGNSSSKVSDFGLKAIARGCPSLTSLTLWNLSSIKDEGVTEIANECRLLEKVEISQCPAISNKSLMAIASNCPHLTSLSIESCSNIGNEGLQAIGKSCPNLKSISIKNCPLVGDQVVVSLVTSASSSLMKLKLHGLTIGDMSLAVIGHYGLALTDLVLSDLHTVTEKGVWVMGSGQGLQKLKSIVIVNCNGVTDLGLEALGRGCPNLKQISVKKSSLLSDNGIVAFAKVTVSVESVILEECHTVTQLGIFGLLVSCGSLKTLSLTKCLGIQDLPMIIPSGLSPCKSLISLSICNCPGFGNFSLALMGRLCHNLQEIVLTGLHGIKDSGLASLIKNCESGLTKIDLSGCVNLTDKIVSDISMVHGETLEVLNLDGCRSITDASVVTVAQNCFSLKELDVSKSAITDYSVAALACAEHSNLQVLSISGCQVSNKSLPFLKKLGARLIGLNIMQCRGVSSSAVGLLGEQIWNCDILV</sequence>
<feature type="domain" description="F-box/LRR-repeat protein 15-like leucin rich repeat" evidence="3">
    <location>
        <begin position="384"/>
        <end position="552"/>
    </location>
</feature>
<dbReference type="SUPFAM" id="SSF52047">
    <property type="entry name" value="RNI-like"/>
    <property type="match status" value="2"/>
</dbReference>
<dbReference type="InterPro" id="IPR057207">
    <property type="entry name" value="FBXL15_LRR"/>
</dbReference>
<dbReference type="GO" id="GO:0019005">
    <property type="term" value="C:SCF ubiquitin ligase complex"/>
    <property type="evidence" value="ECO:0007669"/>
    <property type="project" value="TreeGrafter"/>
</dbReference>
<evidence type="ECO:0000313" key="4">
    <source>
        <dbReference type="EMBL" id="KAK9058900.1"/>
    </source>
</evidence>
<dbReference type="FunFam" id="3.80.10.10:FF:000595">
    <property type="entry name" value="EIN3-binding F-box protein 1"/>
    <property type="match status" value="1"/>
</dbReference>
<keyword evidence="1" id="KW-1133">Transmembrane helix</keyword>
<protein>
    <recommendedName>
        <fullName evidence="6">F-box domain-containing protein</fullName>
    </recommendedName>
</protein>
<comment type="caution">
    <text evidence="4">The sequence shown here is derived from an EMBL/GenBank/DDBJ whole genome shotgun (WGS) entry which is preliminary data.</text>
</comment>
<dbReference type="InterPro" id="IPR006553">
    <property type="entry name" value="Leu-rich_rpt_Cys-con_subtyp"/>
</dbReference>
<dbReference type="PANTHER" id="PTHR13318:SF149">
    <property type="entry name" value="F-BOX DOMAIN-CONTAINING PROTEIN"/>
    <property type="match status" value="1"/>
</dbReference>
<name>A0AAP0CLF4_9ASTR</name>
<keyword evidence="1" id="KW-0812">Transmembrane</keyword>
<dbReference type="InterPro" id="IPR036047">
    <property type="entry name" value="F-box-like_dom_sf"/>
</dbReference>
<dbReference type="AlphaFoldDB" id="A0AAP0CLF4"/>
<dbReference type="CDD" id="cd22159">
    <property type="entry name" value="F-box_AtTIR1-like"/>
    <property type="match status" value="1"/>
</dbReference>
<dbReference type="Pfam" id="PF25372">
    <property type="entry name" value="DUF7885"/>
    <property type="match status" value="3"/>
</dbReference>
<dbReference type="PANTHER" id="PTHR13318">
    <property type="entry name" value="PARTNER OF PAIRED, ISOFORM B-RELATED"/>
    <property type="match status" value="1"/>
</dbReference>
<accession>A0AAP0CLF4</accession>
<dbReference type="Pfam" id="PF13259">
    <property type="entry name" value="clamp_Gag1-like"/>
    <property type="match status" value="1"/>
</dbReference>
<evidence type="ECO:0000313" key="5">
    <source>
        <dbReference type="Proteomes" id="UP001408789"/>
    </source>
</evidence>
<feature type="domain" description="Gag1-like clamp" evidence="2">
    <location>
        <begin position="126"/>
        <end position="234"/>
    </location>
</feature>
<evidence type="ECO:0000259" key="3">
    <source>
        <dbReference type="Pfam" id="PF25372"/>
    </source>
</evidence>
<evidence type="ECO:0000256" key="1">
    <source>
        <dbReference type="SAM" id="Phobius"/>
    </source>
</evidence>
<organism evidence="4 5">
    <name type="scientific">Deinandra increscens subsp. villosa</name>
    <dbReference type="NCBI Taxonomy" id="3103831"/>
    <lineage>
        <taxon>Eukaryota</taxon>
        <taxon>Viridiplantae</taxon>
        <taxon>Streptophyta</taxon>
        <taxon>Embryophyta</taxon>
        <taxon>Tracheophyta</taxon>
        <taxon>Spermatophyta</taxon>
        <taxon>Magnoliopsida</taxon>
        <taxon>eudicotyledons</taxon>
        <taxon>Gunneridae</taxon>
        <taxon>Pentapetalae</taxon>
        <taxon>asterids</taxon>
        <taxon>campanulids</taxon>
        <taxon>Asterales</taxon>
        <taxon>Asteraceae</taxon>
        <taxon>Asteroideae</taxon>
        <taxon>Heliantheae alliance</taxon>
        <taxon>Madieae</taxon>
        <taxon>Madiinae</taxon>
        <taxon>Deinandra</taxon>
    </lineage>
</organism>
<dbReference type="InterPro" id="IPR025124">
    <property type="entry name" value="Gag1-like_clamp"/>
</dbReference>
<dbReference type="EMBL" id="JBCNJP010000023">
    <property type="protein sequence ID" value="KAK9058900.1"/>
    <property type="molecule type" value="Genomic_DNA"/>
</dbReference>
<dbReference type="InterPro" id="IPR032675">
    <property type="entry name" value="LRR_dom_sf"/>
</dbReference>
<feature type="transmembrane region" description="Helical" evidence="1">
    <location>
        <begin position="7"/>
        <end position="37"/>
    </location>
</feature>
<gene>
    <name evidence="4" type="ORF">SSX86_023745</name>
</gene>
<evidence type="ECO:0008006" key="6">
    <source>
        <dbReference type="Google" id="ProtNLM"/>
    </source>
</evidence>
<dbReference type="SMART" id="SM00367">
    <property type="entry name" value="LRR_CC"/>
    <property type="match status" value="13"/>
</dbReference>
<dbReference type="GO" id="GO:0031146">
    <property type="term" value="P:SCF-dependent proteasomal ubiquitin-dependent protein catabolic process"/>
    <property type="evidence" value="ECO:0007669"/>
    <property type="project" value="TreeGrafter"/>
</dbReference>
<feature type="domain" description="F-box/LRR-repeat protein 15-like leucin rich repeat" evidence="3">
    <location>
        <begin position="717"/>
        <end position="841"/>
    </location>
</feature>
<dbReference type="Proteomes" id="UP001408789">
    <property type="component" value="Unassembled WGS sequence"/>
</dbReference>
<dbReference type="Gene3D" id="3.80.10.10">
    <property type="entry name" value="Ribonuclease Inhibitor"/>
    <property type="match status" value="3"/>
</dbReference>
<keyword evidence="1" id="KW-0472">Membrane</keyword>
<keyword evidence="5" id="KW-1185">Reference proteome</keyword>
<reference evidence="4 5" key="1">
    <citation type="submission" date="2024-04" db="EMBL/GenBank/DDBJ databases">
        <title>The reference genome of an endangered Asteraceae, Deinandra increscens subsp. villosa, native to the Central Coast of California.</title>
        <authorList>
            <person name="Guilliams M."/>
            <person name="Hasenstab-Lehman K."/>
            <person name="Meyer R."/>
            <person name="Mcevoy S."/>
        </authorList>
    </citation>
    <scope>NUCLEOTIDE SEQUENCE [LARGE SCALE GENOMIC DNA]</scope>
    <source>
        <tissue evidence="4">Leaf</tissue>
    </source>
</reference>
<evidence type="ECO:0000259" key="2">
    <source>
        <dbReference type="Pfam" id="PF13259"/>
    </source>
</evidence>
<dbReference type="FunFam" id="3.80.10.10:FF:001014">
    <property type="entry name" value="EIN3-binding F-box protein 1"/>
    <property type="match status" value="1"/>
</dbReference>